<proteinExistence type="predicted"/>
<reference evidence="1 2" key="1">
    <citation type="submission" date="2015-09" db="EMBL/GenBank/DDBJ databases">
        <authorList>
            <consortium name="Pathogen Informatics"/>
        </authorList>
    </citation>
    <scope>NUCLEOTIDE SEQUENCE [LARGE SCALE GENOMIC DNA]</scope>
    <source>
        <strain evidence="1 2">2789STDY5608791</strain>
    </source>
</reference>
<dbReference type="RefSeq" id="WP_057089351.1">
    <property type="nucleotide sequence ID" value="NZ_CYZF01000010.1"/>
</dbReference>
<accession>A0A174LAP3</accession>
<evidence type="ECO:0000313" key="1">
    <source>
        <dbReference type="EMBL" id="CUP19756.1"/>
    </source>
</evidence>
<protein>
    <submittedName>
        <fullName evidence="1">Uncharacterized protein</fullName>
    </submittedName>
</protein>
<dbReference type="Proteomes" id="UP000095419">
    <property type="component" value="Unassembled WGS sequence"/>
</dbReference>
<dbReference type="AlphaFoldDB" id="A0A174LAP3"/>
<evidence type="ECO:0000313" key="2">
    <source>
        <dbReference type="Proteomes" id="UP000095419"/>
    </source>
</evidence>
<gene>
    <name evidence="1" type="ORF">ERS417307_03237</name>
</gene>
<organism evidence="1 2">
    <name type="scientific">Bacteroides uniformis</name>
    <dbReference type="NCBI Taxonomy" id="820"/>
    <lineage>
        <taxon>Bacteria</taxon>
        <taxon>Pseudomonadati</taxon>
        <taxon>Bacteroidota</taxon>
        <taxon>Bacteroidia</taxon>
        <taxon>Bacteroidales</taxon>
        <taxon>Bacteroidaceae</taxon>
        <taxon>Bacteroides</taxon>
    </lineage>
</organism>
<dbReference type="EMBL" id="CYZF01000010">
    <property type="protein sequence ID" value="CUP19756.1"/>
    <property type="molecule type" value="Genomic_DNA"/>
</dbReference>
<name>A0A174LAP3_BACUN</name>
<sequence>MNTTDVIIRELTKEELIARDPFSHFGWEGAGAFSFLTISDGYWEGAKMLLERMEKESNNFAIVDSLVYPLFFNYRHSIETYLKLLFFKYGEQTEQARCEFLELGHDLQNLWSNLRPYLNKGKKHVGSSINLDAVEHYIKSINGFDPNSMVMRYPIEKDLKANKEHEYHFDFINFGKRMNELCSSLRQLDYDLSNQMSETASLEELNTYLDMIEKYRPQIDIFLSILKDESKEESIKTFNVHDFFSNFKSYEPSPKYKFLKECDQDLLILLDNLFYGGRTVNANEIRLSTSPVCRQKEFVKFCCELLDNDGLRFGEKPQEGQINIWGKMSSSLLDGISTALSILNLEPID</sequence>